<organism evidence="1 2">
    <name type="scientific">Collybia nuda</name>
    <dbReference type="NCBI Taxonomy" id="64659"/>
    <lineage>
        <taxon>Eukaryota</taxon>
        <taxon>Fungi</taxon>
        <taxon>Dikarya</taxon>
        <taxon>Basidiomycota</taxon>
        <taxon>Agaricomycotina</taxon>
        <taxon>Agaricomycetes</taxon>
        <taxon>Agaricomycetidae</taxon>
        <taxon>Agaricales</taxon>
        <taxon>Tricholomatineae</taxon>
        <taxon>Clitocybaceae</taxon>
        <taxon>Collybia</taxon>
    </lineage>
</organism>
<reference evidence="1" key="1">
    <citation type="submission" date="2020-11" db="EMBL/GenBank/DDBJ databases">
        <authorList>
            <consortium name="DOE Joint Genome Institute"/>
            <person name="Ahrendt S."/>
            <person name="Riley R."/>
            <person name="Andreopoulos W."/>
            <person name="Labutti K."/>
            <person name="Pangilinan J."/>
            <person name="Ruiz-Duenas F.J."/>
            <person name="Barrasa J.M."/>
            <person name="Sanchez-Garcia M."/>
            <person name="Camarero S."/>
            <person name="Miyauchi S."/>
            <person name="Serrano A."/>
            <person name="Linde D."/>
            <person name="Babiker R."/>
            <person name="Drula E."/>
            <person name="Ayuso-Fernandez I."/>
            <person name="Pacheco R."/>
            <person name="Padilla G."/>
            <person name="Ferreira P."/>
            <person name="Barriuso J."/>
            <person name="Kellner H."/>
            <person name="Castanera R."/>
            <person name="Alfaro M."/>
            <person name="Ramirez L."/>
            <person name="Pisabarro A.G."/>
            <person name="Kuo A."/>
            <person name="Tritt A."/>
            <person name="Lipzen A."/>
            <person name="He G."/>
            <person name="Yan M."/>
            <person name="Ng V."/>
            <person name="Cullen D."/>
            <person name="Martin F."/>
            <person name="Rosso M.-N."/>
            <person name="Henrissat B."/>
            <person name="Hibbett D."/>
            <person name="Martinez A.T."/>
            <person name="Grigoriev I.V."/>
        </authorList>
    </citation>
    <scope>NUCLEOTIDE SEQUENCE</scope>
    <source>
        <strain evidence="1">CBS 247.69</strain>
    </source>
</reference>
<accession>A0A9P5Y2Y7</accession>
<dbReference type="Proteomes" id="UP000807353">
    <property type="component" value="Unassembled WGS sequence"/>
</dbReference>
<dbReference type="AlphaFoldDB" id="A0A9P5Y2Y7"/>
<evidence type="ECO:0000313" key="1">
    <source>
        <dbReference type="EMBL" id="KAF9462333.1"/>
    </source>
</evidence>
<proteinExistence type="predicted"/>
<name>A0A9P5Y2Y7_9AGAR</name>
<gene>
    <name evidence="1" type="ORF">BDZ94DRAFT_736875</name>
</gene>
<sequence>MIRRLRFAIDIVKGAYRVGRNESQRGQGSPRPPPKLEEVQSLRYFKPPVGGVFLPCWLGRSVFAASRIAQADKSKGSAWCKFAEHHPITTPATLSFSDTPPLTNETDTSNINFENRRASVNVKLNASISYLEAVIFNRRCMRVYHNRQGFLSSQNGLQSQSIWVP</sequence>
<comment type="caution">
    <text evidence="1">The sequence shown here is derived from an EMBL/GenBank/DDBJ whole genome shotgun (WGS) entry which is preliminary data.</text>
</comment>
<evidence type="ECO:0000313" key="2">
    <source>
        <dbReference type="Proteomes" id="UP000807353"/>
    </source>
</evidence>
<keyword evidence="2" id="KW-1185">Reference proteome</keyword>
<protein>
    <submittedName>
        <fullName evidence="1">Uncharacterized protein</fullName>
    </submittedName>
</protein>
<dbReference type="EMBL" id="MU150273">
    <property type="protein sequence ID" value="KAF9462333.1"/>
    <property type="molecule type" value="Genomic_DNA"/>
</dbReference>